<feature type="compositionally biased region" description="Acidic residues" evidence="1">
    <location>
        <begin position="111"/>
        <end position="120"/>
    </location>
</feature>
<organism evidence="3 4">
    <name type="scientific">Methylomonas rapida</name>
    <dbReference type="NCBI Taxonomy" id="2963939"/>
    <lineage>
        <taxon>Bacteria</taxon>
        <taxon>Pseudomonadati</taxon>
        <taxon>Pseudomonadota</taxon>
        <taxon>Gammaproteobacteria</taxon>
        <taxon>Methylococcales</taxon>
        <taxon>Methylococcaceae</taxon>
        <taxon>Methylomonas</taxon>
    </lineage>
</organism>
<accession>A0ABY7GLU0</accession>
<proteinExistence type="predicted"/>
<evidence type="ECO:0000313" key="4">
    <source>
        <dbReference type="Proteomes" id="UP001162780"/>
    </source>
</evidence>
<feature type="compositionally biased region" description="Low complexity" evidence="1">
    <location>
        <begin position="84"/>
        <end position="110"/>
    </location>
</feature>
<evidence type="ECO:0000256" key="1">
    <source>
        <dbReference type="SAM" id="MobiDB-lite"/>
    </source>
</evidence>
<dbReference type="EMBL" id="CP113517">
    <property type="protein sequence ID" value="WAR45475.1"/>
    <property type="molecule type" value="Genomic_DNA"/>
</dbReference>
<dbReference type="SUPFAM" id="SSF160059">
    <property type="entry name" value="PriA/YqbF domain"/>
    <property type="match status" value="1"/>
</dbReference>
<feature type="region of interest" description="Disordered" evidence="1">
    <location>
        <begin position="67"/>
        <end position="156"/>
    </location>
</feature>
<keyword evidence="4" id="KW-1185">Reference proteome</keyword>
<protein>
    <recommendedName>
        <fullName evidence="5">Mu-like prophage FluMu N-terminal domain-containing protein</fullName>
    </recommendedName>
</protein>
<evidence type="ECO:0000313" key="3">
    <source>
        <dbReference type="EMBL" id="WAR45475.1"/>
    </source>
</evidence>
<feature type="compositionally biased region" description="Low complexity" evidence="1">
    <location>
        <begin position="121"/>
        <end position="144"/>
    </location>
</feature>
<reference evidence="3" key="1">
    <citation type="submission" date="2022-11" db="EMBL/GenBank/DDBJ databases">
        <title>Methylomonas rapida sp. nov., Carotenoid-Producing Obligate Methanotrophs with High Growth Characteristics and Biotechnological Potential.</title>
        <authorList>
            <person name="Tikhonova E.N."/>
            <person name="Suleimanov R.Z."/>
            <person name="Miroshnikov K."/>
            <person name="Oshkin I.Y."/>
            <person name="Belova S.E."/>
            <person name="Danilova O.V."/>
            <person name="Ashikhmin A."/>
            <person name="Konopkin A."/>
            <person name="But S.Y."/>
            <person name="Khmelenina V.N."/>
            <person name="Kuznetsov N."/>
            <person name="Pimenov N.V."/>
            <person name="Dedysh S.N."/>
        </authorList>
    </citation>
    <scope>NUCLEOTIDE SEQUENCE</scope>
    <source>
        <strain evidence="3">MP1</strain>
    </source>
</reference>
<evidence type="ECO:0000313" key="2">
    <source>
        <dbReference type="EMBL" id="WAR43604.1"/>
    </source>
</evidence>
<sequence>MPKLYARVNLRTDLEKRDRAGLRFTRNWRELDGIDDATLAALQEDPYLEVSDSPTVLVEVAAATQTGAIETAQDPNNTPESLATDEGSTGETAAEGTDTGTASPEANAAEAETENDEAIETGETAPAADAADAVADGTAATEGEQQANVEEKTEADPRMDAIKAAIAQLDANNAEHWLSDGKPGIDAITALTGFKVLAAERDQAWNQIKTQAAAE</sequence>
<dbReference type="RefSeq" id="WP_255190485.1">
    <property type="nucleotide sequence ID" value="NZ_CP113517.1"/>
</dbReference>
<dbReference type="Proteomes" id="UP001162780">
    <property type="component" value="Chromosome"/>
</dbReference>
<evidence type="ECO:0008006" key="5">
    <source>
        <dbReference type="Google" id="ProtNLM"/>
    </source>
</evidence>
<dbReference type="EMBL" id="CP113517">
    <property type="protein sequence ID" value="WAR43604.1"/>
    <property type="molecule type" value="Genomic_DNA"/>
</dbReference>
<name>A0ABY7GLU0_9GAMM</name>
<feature type="compositionally biased region" description="Polar residues" evidence="1">
    <location>
        <begin position="67"/>
        <end position="81"/>
    </location>
</feature>
<gene>
    <name evidence="3" type="ORF">NM686_002885</name>
    <name evidence="2" type="ORF">NM686_014615</name>
</gene>